<dbReference type="HOGENOM" id="CLU_2192747_0_0_7"/>
<dbReference type="AlphaFoldDB" id="E1QE14"/>
<reference evidence="1 2" key="1">
    <citation type="journal article" date="2010" name="Stand. Genomic Sci.">
        <title>Complete genome sequence of Desulfarculus baarsii type strain (2st14).</title>
        <authorList>
            <person name="Sun H."/>
            <person name="Spring S."/>
            <person name="Lapidus A."/>
            <person name="Davenport K."/>
            <person name="Del Rio T.G."/>
            <person name="Tice H."/>
            <person name="Nolan M."/>
            <person name="Copeland A."/>
            <person name="Cheng J.F."/>
            <person name="Lucas S."/>
            <person name="Tapia R."/>
            <person name="Goodwin L."/>
            <person name="Pitluck S."/>
            <person name="Ivanova N."/>
            <person name="Pagani I."/>
            <person name="Mavromatis K."/>
            <person name="Ovchinnikova G."/>
            <person name="Pati A."/>
            <person name="Chen A."/>
            <person name="Palaniappan K."/>
            <person name="Hauser L."/>
            <person name="Chang Y.J."/>
            <person name="Jeffries C.D."/>
            <person name="Detter J.C."/>
            <person name="Han C."/>
            <person name="Rohde M."/>
            <person name="Brambilla E."/>
            <person name="Goker M."/>
            <person name="Woyke T."/>
            <person name="Bristow J."/>
            <person name="Eisen J.A."/>
            <person name="Markowitz V."/>
            <person name="Hugenholtz P."/>
            <person name="Kyrpides N.C."/>
            <person name="Klenk H.P."/>
            <person name="Land M."/>
        </authorList>
    </citation>
    <scope>NUCLEOTIDE SEQUENCE [LARGE SCALE GENOMIC DNA]</scope>
    <source>
        <strain evidence="2">ATCC 33931 / DSM 2075 / LMG 7858 / VKM B-1802 / 2st14</strain>
    </source>
</reference>
<dbReference type="RefSeq" id="WP_013257256.1">
    <property type="nucleotide sequence ID" value="NC_014365.1"/>
</dbReference>
<accession>E1QE14</accession>
<evidence type="ECO:0000313" key="1">
    <source>
        <dbReference type="EMBL" id="ADK83800.1"/>
    </source>
</evidence>
<keyword evidence="2" id="KW-1185">Reference proteome</keyword>
<sequence>MSLDYSEIAIGDPKMVIARLTARIGQLNFSTRNIRVGLTASPEATFLQQGGDGRWSVMKLLYVTRSFAKARQMGELLRAYDAKLFVDDEQMGLMGPHASTYYAYALIR</sequence>
<evidence type="ECO:0000313" key="2">
    <source>
        <dbReference type="Proteomes" id="UP000009047"/>
    </source>
</evidence>
<protein>
    <submittedName>
        <fullName evidence="1">Uncharacterized protein</fullName>
    </submittedName>
</protein>
<gene>
    <name evidence="1" type="ordered locus">Deba_0426</name>
</gene>
<dbReference type="OrthoDB" id="9858474at2"/>
<proteinExistence type="predicted"/>
<dbReference type="Proteomes" id="UP000009047">
    <property type="component" value="Chromosome"/>
</dbReference>
<name>E1QE14_DESB2</name>
<dbReference type="EMBL" id="CP002085">
    <property type="protein sequence ID" value="ADK83800.1"/>
    <property type="molecule type" value="Genomic_DNA"/>
</dbReference>
<dbReference type="KEGG" id="dbr:Deba_0426"/>
<organism evidence="1 2">
    <name type="scientific">Desulfarculus baarsii (strain ATCC 33931 / DSM 2075 / LMG 7858 / VKM B-1802 / 2st14)</name>
    <dbReference type="NCBI Taxonomy" id="644282"/>
    <lineage>
        <taxon>Bacteria</taxon>
        <taxon>Pseudomonadati</taxon>
        <taxon>Thermodesulfobacteriota</taxon>
        <taxon>Desulfarculia</taxon>
        <taxon>Desulfarculales</taxon>
        <taxon>Desulfarculaceae</taxon>
        <taxon>Desulfarculus</taxon>
    </lineage>
</organism>